<dbReference type="PRINTS" id="PR00813">
    <property type="entry name" value="BCTERIALGSPG"/>
</dbReference>
<dbReference type="STRING" id="338963.Pcar_0137"/>
<dbReference type="Gene3D" id="3.30.700.10">
    <property type="entry name" value="Glycoprotein, Type 4 Pilin"/>
    <property type="match status" value="1"/>
</dbReference>
<dbReference type="SUPFAM" id="SSF54523">
    <property type="entry name" value="Pili subunits"/>
    <property type="match status" value="1"/>
</dbReference>
<evidence type="ECO:0000256" key="1">
    <source>
        <dbReference type="ARBA" id="ARBA00022481"/>
    </source>
</evidence>
<dbReference type="KEGG" id="pca:Pcar_0137"/>
<gene>
    <name evidence="2" type="primary">pulG-2</name>
    <name evidence="2" type="ordered locus">Pcar_0137</name>
</gene>
<protein>
    <submittedName>
        <fullName evidence="2">Type II secretion system pseudopilin PulG</fullName>
    </submittedName>
</protein>
<keyword evidence="1" id="KW-0488">Methylation</keyword>
<dbReference type="EMBL" id="CP000142">
    <property type="protein sequence ID" value="ABA87399.1"/>
    <property type="molecule type" value="Genomic_DNA"/>
</dbReference>
<proteinExistence type="predicted"/>
<dbReference type="PANTHER" id="PTHR30093">
    <property type="entry name" value="GENERAL SECRETION PATHWAY PROTEIN G"/>
    <property type="match status" value="1"/>
</dbReference>
<dbReference type="PANTHER" id="PTHR30093:SF47">
    <property type="entry name" value="TYPE IV PILUS NON-CORE MINOR PILIN PILE"/>
    <property type="match status" value="1"/>
</dbReference>
<accession>Q3A893</accession>
<dbReference type="NCBIfam" id="TIGR02532">
    <property type="entry name" value="IV_pilin_GFxxxE"/>
    <property type="match status" value="1"/>
</dbReference>
<reference evidence="2 3" key="2">
    <citation type="journal article" date="2012" name="BMC Genomics">
        <title>The genome of Pelobacter carbinolicus reveals surprising metabolic capabilities and physiological features.</title>
        <authorList>
            <person name="Aklujkar M."/>
            <person name="Haveman S.A."/>
            <person name="Didonato R.Jr."/>
            <person name="Chertkov O."/>
            <person name="Han C.S."/>
            <person name="Land M.L."/>
            <person name="Brown P."/>
            <person name="Lovley D.R."/>
        </authorList>
    </citation>
    <scope>NUCLEOTIDE SEQUENCE [LARGE SCALE GENOMIC DNA]</scope>
    <source>
        <strain evidence="3">DSM 2380 / NBRC 103641 / GraBd1</strain>
    </source>
</reference>
<dbReference type="GO" id="GO:0015628">
    <property type="term" value="P:protein secretion by the type II secretion system"/>
    <property type="evidence" value="ECO:0007669"/>
    <property type="project" value="InterPro"/>
</dbReference>
<name>Q3A893_SYNC1</name>
<dbReference type="Proteomes" id="UP000002534">
    <property type="component" value="Chromosome"/>
</dbReference>
<dbReference type="GO" id="GO:0015627">
    <property type="term" value="C:type II protein secretion system complex"/>
    <property type="evidence" value="ECO:0007669"/>
    <property type="project" value="InterPro"/>
</dbReference>
<evidence type="ECO:0000313" key="3">
    <source>
        <dbReference type="Proteomes" id="UP000002534"/>
    </source>
</evidence>
<dbReference type="Pfam" id="PF07963">
    <property type="entry name" value="N_methyl"/>
    <property type="match status" value="1"/>
</dbReference>
<reference evidence="3" key="1">
    <citation type="submission" date="2005-10" db="EMBL/GenBank/DDBJ databases">
        <title>Complete sequence of Pelobacter carbinolicus DSM 2380.</title>
        <authorList>
            <person name="Copeland A."/>
            <person name="Lucas S."/>
            <person name="Lapidus A."/>
            <person name="Barry K."/>
            <person name="Detter J.C."/>
            <person name="Glavina T."/>
            <person name="Hammon N."/>
            <person name="Israni S."/>
            <person name="Pitluck S."/>
            <person name="Chertkov O."/>
            <person name="Schmutz J."/>
            <person name="Larimer F."/>
            <person name="Land M."/>
            <person name="Kyrpides N."/>
            <person name="Ivanova N."/>
            <person name="Richardson P."/>
        </authorList>
    </citation>
    <scope>NUCLEOTIDE SEQUENCE [LARGE SCALE GENOMIC DNA]</scope>
    <source>
        <strain evidence="3">DSM 2380 / NBRC 103641 / GraBd1</strain>
    </source>
</reference>
<sequence length="161" mass="18639">MSMENCRNQKGMTLMELVVATAILAILASAVLPLSQGAVRRSRELELRRNLRILRSAIDDYKMDFDRAVEEKKIIPSLTETGYPKSLEVLVEGKDWKGLYPYKRKYLRRIPKDPFDEYGEGWGLRSYREDPESTIYGGEDVYDLYSQSIKTALDGTLYKDW</sequence>
<keyword evidence="3" id="KW-1185">Reference proteome</keyword>
<dbReference type="RefSeq" id="WP_011339790.1">
    <property type="nucleotide sequence ID" value="NC_007498.2"/>
</dbReference>
<dbReference type="eggNOG" id="COG2165">
    <property type="taxonomic scope" value="Bacteria"/>
</dbReference>
<dbReference type="AlphaFoldDB" id="Q3A893"/>
<dbReference type="InterPro" id="IPR045584">
    <property type="entry name" value="Pilin-like"/>
</dbReference>
<evidence type="ECO:0000313" key="2">
    <source>
        <dbReference type="EMBL" id="ABA87399.1"/>
    </source>
</evidence>
<dbReference type="HOGENOM" id="CLU_091705_7_2_7"/>
<dbReference type="InterPro" id="IPR012902">
    <property type="entry name" value="N_methyl_site"/>
</dbReference>
<organism evidence="2 3">
    <name type="scientific">Syntrophotalea carbinolica (strain DSM 2380 / NBRC 103641 / GraBd1)</name>
    <name type="common">Pelobacter carbinolicus</name>
    <dbReference type="NCBI Taxonomy" id="338963"/>
    <lineage>
        <taxon>Bacteria</taxon>
        <taxon>Pseudomonadati</taxon>
        <taxon>Thermodesulfobacteriota</taxon>
        <taxon>Desulfuromonadia</taxon>
        <taxon>Desulfuromonadales</taxon>
        <taxon>Syntrophotaleaceae</taxon>
        <taxon>Syntrophotalea</taxon>
    </lineage>
</organism>
<dbReference type="InterPro" id="IPR000983">
    <property type="entry name" value="Bac_GSPG_pilin"/>
</dbReference>